<accession>A0A7D3Q7X6</accession>
<dbReference type="RefSeq" id="YP_009865005.1">
    <property type="nucleotide sequence ID" value="NC_049031.1"/>
</dbReference>
<evidence type="ECO:0000256" key="4">
    <source>
        <dbReference type="ARBA" id="ARBA00021095"/>
    </source>
</evidence>
<evidence type="ECO:0000256" key="12">
    <source>
        <dbReference type="ARBA" id="ARBA00023128"/>
    </source>
</evidence>
<evidence type="ECO:0000256" key="5">
    <source>
        <dbReference type="ARBA" id="ARBA00022448"/>
    </source>
</evidence>
<keyword evidence="9" id="KW-0249">Electron transport</keyword>
<keyword evidence="5" id="KW-0813">Transport</keyword>
<gene>
    <name evidence="17" type="primary">ND6</name>
</gene>
<keyword evidence="11" id="KW-0520">NAD</keyword>
<evidence type="ECO:0000256" key="16">
    <source>
        <dbReference type="SAM" id="Phobius"/>
    </source>
</evidence>
<evidence type="ECO:0000256" key="15">
    <source>
        <dbReference type="ARBA" id="ARBA00049551"/>
    </source>
</evidence>
<dbReference type="GeneID" id="55754444"/>
<evidence type="ECO:0000256" key="7">
    <source>
        <dbReference type="ARBA" id="ARBA00022692"/>
    </source>
</evidence>
<keyword evidence="7 16" id="KW-0812">Transmembrane</keyword>
<evidence type="ECO:0000256" key="3">
    <source>
        <dbReference type="ARBA" id="ARBA00012944"/>
    </source>
</evidence>
<comment type="similarity">
    <text evidence="2">Belongs to the complex I subunit 6 family.</text>
</comment>
<evidence type="ECO:0000256" key="2">
    <source>
        <dbReference type="ARBA" id="ARBA00005698"/>
    </source>
</evidence>
<feature type="transmembrane region" description="Helical" evidence="16">
    <location>
        <begin position="81"/>
        <end position="101"/>
    </location>
</feature>
<evidence type="ECO:0000256" key="6">
    <source>
        <dbReference type="ARBA" id="ARBA00022660"/>
    </source>
</evidence>
<geneLocation type="mitochondrion" evidence="17"/>
<dbReference type="GO" id="GO:0031966">
    <property type="term" value="C:mitochondrial membrane"/>
    <property type="evidence" value="ECO:0007669"/>
    <property type="project" value="UniProtKB-SubCell"/>
</dbReference>
<reference evidence="17" key="1">
    <citation type="journal article" date="2020" name="Mitochondrial DNA Part B Resour">
        <title>The complete mitochondrial genome of Japanese spear lobster Linuparus trigonus (Von Siebold, 1824).</title>
        <authorList>
            <person name="Liu H."/>
            <person name="Yang M."/>
            <person name="He Y."/>
        </authorList>
    </citation>
    <scope>NUCLEOTIDE SEQUENCE</scope>
</reference>
<dbReference type="PANTHER" id="PTHR11435:SF1">
    <property type="entry name" value="NADH-UBIQUINONE OXIDOREDUCTASE CHAIN 6"/>
    <property type="match status" value="1"/>
</dbReference>
<dbReference type="AlphaFoldDB" id="A0A7D3Q7X6"/>
<keyword evidence="12 17" id="KW-0496">Mitochondrion</keyword>
<keyword evidence="10 16" id="KW-1133">Transmembrane helix</keyword>
<evidence type="ECO:0000256" key="14">
    <source>
        <dbReference type="ARBA" id="ARBA00031019"/>
    </source>
</evidence>
<comment type="subcellular location">
    <subcellularLocation>
        <location evidence="1">Mitochondrion membrane</location>
        <topology evidence="1">Multi-pass membrane protein</topology>
    </subcellularLocation>
</comment>
<evidence type="ECO:0000256" key="11">
    <source>
        <dbReference type="ARBA" id="ARBA00023027"/>
    </source>
</evidence>
<evidence type="ECO:0000256" key="1">
    <source>
        <dbReference type="ARBA" id="ARBA00004225"/>
    </source>
</evidence>
<protein>
    <recommendedName>
        <fullName evidence="4">NADH-ubiquinone oxidoreductase chain 6</fullName>
        <ecNumber evidence="3">7.1.1.2</ecNumber>
    </recommendedName>
    <alternativeName>
        <fullName evidence="14">NADH dehydrogenase subunit 6</fullName>
    </alternativeName>
</protein>
<name>A0A7D3Q7X6_9EUCA</name>
<proteinExistence type="inferred from homology"/>
<dbReference type="CTD" id="4541"/>
<evidence type="ECO:0000256" key="8">
    <source>
        <dbReference type="ARBA" id="ARBA00022967"/>
    </source>
</evidence>
<evidence type="ECO:0000256" key="13">
    <source>
        <dbReference type="ARBA" id="ARBA00023136"/>
    </source>
</evidence>
<keyword evidence="6" id="KW-0679">Respiratory chain</keyword>
<dbReference type="GO" id="GO:0008137">
    <property type="term" value="F:NADH dehydrogenase (ubiquinone) activity"/>
    <property type="evidence" value="ECO:0007669"/>
    <property type="project" value="UniProtKB-EC"/>
</dbReference>
<dbReference type="EC" id="7.1.1.2" evidence="3"/>
<comment type="catalytic activity">
    <reaction evidence="15">
        <text>a ubiquinone + NADH + 5 H(+)(in) = a ubiquinol + NAD(+) + 4 H(+)(out)</text>
        <dbReference type="Rhea" id="RHEA:29091"/>
        <dbReference type="Rhea" id="RHEA-COMP:9565"/>
        <dbReference type="Rhea" id="RHEA-COMP:9566"/>
        <dbReference type="ChEBI" id="CHEBI:15378"/>
        <dbReference type="ChEBI" id="CHEBI:16389"/>
        <dbReference type="ChEBI" id="CHEBI:17976"/>
        <dbReference type="ChEBI" id="CHEBI:57540"/>
        <dbReference type="ChEBI" id="CHEBI:57945"/>
        <dbReference type="EC" id="7.1.1.2"/>
    </reaction>
</comment>
<sequence>MLMTFFPLIFFMSLLFTRLVHPLSAGMVLLIQTILVSLTTGLVAPSFWFSYILFLIFLGGMLVLFIYVASLASNESFSVSLISGCAILFSSILMALILATMDPFFSPWPITPQHNFFSMFTQPTFTSSLTCLIYNQPTLLLTSFVILYLLLTLIVVVFVTSIFFGPLRFSK</sequence>
<dbReference type="InterPro" id="IPR050269">
    <property type="entry name" value="ComplexI_Subunit6"/>
</dbReference>
<keyword evidence="13 16" id="KW-0472">Membrane</keyword>
<dbReference type="PANTHER" id="PTHR11435">
    <property type="entry name" value="NADH UBIQUINONE OXIDOREDUCTASE SUBUNIT ND6"/>
    <property type="match status" value="1"/>
</dbReference>
<evidence type="ECO:0000256" key="10">
    <source>
        <dbReference type="ARBA" id="ARBA00022989"/>
    </source>
</evidence>
<evidence type="ECO:0000256" key="9">
    <source>
        <dbReference type="ARBA" id="ARBA00022982"/>
    </source>
</evidence>
<feature type="transmembrane region" description="Helical" evidence="16">
    <location>
        <begin position="46"/>
        <end position="69"/>
    </location>
</feature>
<dbReference type="EMBL" id="MT038418">
    <property type="protein sequence ID" value="QKE42643.1"/>
    <property type="molecule type" value="Genomic_DNA"/>
</dbReference>
<feature type="transmembrane region" description="Helical" evidence="16">
    <location>
        <begin position="145"/>
        <end position="167"/>
    </location>
</feature>
<keyword evidence="8" id="KW-1278">Translocase</keyword>
<evidence type="ECO:0000313" key="17">
    <source>
        <dbReference type="EMBL" id="QKE42643.1"/>
    </source>
</evidence>
<organism evidence="17">
    <name type="scientific">Linuparus trigonus</name>
    <dbReference type="NCBI Taxonomy" id="198218"/>
    <lineage>
        <taxon>Eukaryota</taxon>
        <taxon>Metazoa</taxon>
        <taxon>Ecdysozoa</taxon>
        <taxon>Arthropoda</taxon>
        <taxon>Crustacea</taxon>
        <taxon>Multicrustacea</taxon>
        <taxon>Malacostraca</taxon>
        <taxon>Eumalacostraca</taxon>
        <taxon>Eucarida</taxon>
        <taxon>Decapoda</taxon>
        <taxon>Pleocyemata</taxon>
        <taxon>Achelata</taxon>
        <taxon>Palinuroidea</taxon>
        <taxon>Palinuridae</taxon>
        <taxon>Linuparus</taxon>
    </lineage>
</organism>